<protein>
    <recommendedName>
        <fullName evidence="3">DUF5776 domain-containing protein</fullName>
    </recommendedName>
</protein>
<dbReference type="Pfam" id="PF19087">
    <property type="entry name" value="DUF5776"/>
    <property type="match status" value="1"/>
</dbReference>
<gene>
    <name evidence="4" type="ORF">IWT30_00152</name>
</gene>
<sequence length="542" mass="59654" precursor="true">MKKRIKLFSSALAIGMLLGTGVGAMSSVAQHVPGTTVTAKASTSRAQLTADQLKVNSDGKITGLKNDDPDANAEFIAALKEGHLTIPKQVEGPDGEPVIIKEIDVFRDPDSYEYTGVFSKDNLIDVFNLENFDGLKTVTFDDDSQINYIGTYAFANNQLTDVVLPESLDTISVGAFQNNRLTNVNFPDSIKSIEDEAFINNQLQSVELKAIENIYNEAFAENQIKTVSVNKDYESSSEILGSVNNPRILASAFTNQDWDSLTMDYNTTISNESLVGGLGLTYEVNNREYKYLGSVEDINDANNIDWHDDGLTVTSNGGGNAVIDFSLSGVTSDSWRTLMTGAFKLNVNPKSTQGGGSQPDNGNNSNETDTNPDNGTGGESGNNNGNETKPQPAPKPEERRPHTVYAKRGMRLHRNVSLTSPIRSYKKQSRAKAANFRVRGIAYDKNGKKRYKVDGGYITAGSSYVADSHFRSNKVRQVRVLSNRVNSYKDVKLSSNKKVRSYKKGTKLRVKRVVNWGRATRFELTNGRYITGNKQLLIMDQK</sequence>
<dbReference type="Gene3D" id="3.80.10.10">
    <property type="entry name" value="Ribonuclease Inhibitor"/>
    <property type="match status" value="1"/>
</dbReference>
<evidence type="ECO:0000256" key="2">
    <source>
        <dbReference type="SAM" id="SignalP"/>
    </source>
</evidence>
<evidence type="ECO:0000256" key="1">
    <source>
        <dbReference type="SAM" id="MobiDB-lite"/>
    </source>
</evidence>
<dbReference type="InterPro" id="IPR026906">
    <property type="entry name" value="LRR_5"/>
</dbReference>
<evidence type="ECO:0000259" key="3">
    <source>
        <dbReference type="Pfam" id="PF19087"/>
    </source>
</evidence>
<dbReference type="OrthoDB" id="2456723at2"/>
<dbReference type="InterPro" id="IPR044081">
    <property type="entry name" value="DUF5776"/>
</dbReference>
<feature type="signal peptide" evidence="2">
    <location>
        <begin position="1"/>
        <end position="24"/>
    </location>
</feature>
<dbReference type="InterPro" id="IPR032675">
    <property type="entry name" value="LRR_dom_sf"/>
</dbReference>
<feature type="region of interest" description="Disordered" evidence="1">
    <location>
        <begin position="346"/>
        <end position="409"/>
    </location>
</feature>
<evidence type="ECO:0000313" key="4">
    <source>
        <dbReference type="EMBL" id="GAW98209.1"/>
    </source>
</evidence>
<feature type="domain" description="DUF5776" evidence="3">
    <location>
        <begin position="473"/>
        <end position="536"/>
    </location>
</feature>
<organism evidence="4 5">
    <name type="scientific">Secundilactobacillus mixtipabuli</name>
    <dbReference type="NCBI Taxonomy" id="1435342"/>
    <lineage>
        <taxon>Bacteria</taxon>
        <taxon>Bacillati</taxon>
        <taxon>Bacillota</taxon>
        <taxon>Bacilli</taxon>
        <taxon>Lactobacillales</taxon>
        <taxon>Lactobacillaceae</taxon>
        <taxon>Secundilactobacillus</taxon>
    </lineage>
</organism>
<feature type="compositionally biased region" description="Polar residues" evidence="1">
    <location>
        <begin position="348"/>
        <end position="373"/>
    </location>
</feature>
<dbReference type="AlphaFoldDB" id="A0A1Z5I8X4"/>
<reference evidence="4 5" key="1">
    <citation type="submission" date="2015-11" db="EMBL/GenBank/DDBJ databases">
        <title>Draft genome sequences of new species of the genus Lactobacillus isolated from orchardgrass silage.</title>
        <authorList>
            <person name="Tohno M."/>
            <person name="Tanizawa Y."/>
            <person name="Arita M."/>
        </authorList>
    </citation>
    <scope>NUCLEOTIDE SEQUENCE [LARGE SCALE GENOMIC DNA]</scope>
    <source>
        <strain evidence="4 5">IWT30</strain>
    </source>
</reference>
<evidence type="ECO:0000313" key="5">
    <source>
        <dbReference type="Proteomes" id="UP000198374"/>
    </source>
</evidence>
<comment type="caution">
    <text evidence="4">The sequence shown here is derived from an EMBL/GenBank/DDBJ whole genome shotgun (WGS) entry which is preliminary data.</text>
</comment>
<name>A0A1Z5I8X4_9LACO</name>
<dbReference type="Pfam" id="PF13306">
    <property type="entry name" value="LRR_5"/>
    <property type="match status" value="1"/>
</dbReference>
<keyword evidence="5" id="KW-1185">Reference proteome</keyword>
<dbReference type="RefSeq" id="WP_159459250.1">
    <property type="nucleotide sequence ID" value="NZ_BCMF01000001.1"/>
</dbReference>
<proteinExistence type="predicted"/>
<accession>A0A1Z5I8X4</accession>
<dbReference type="Proteomes" id="UP000198374">
    <property type="component" value="Unassembled WGS sequence"/>
</dbReference>
<feature type="chain" id="PRO_5039361292" description="DUF5776 domain-containing protein" evidence="2">
    <location>
        <begin position="25"/>
        <end position="542"/>
    </location>
</feature>
<keyword evidence="2" id="KW-0732">Signal</keyword>
<dbReference type="EMBL" id="BCMF01000001">
    <property type="protein sequence ID" value="GAW98209.1"/>
    <property type="molecule type" value="Genomic_DNA"/>
</dbReference>